<sequence>MPSEANAAHLFSSWSASVMKRGSMLGTRNRSVAEEDTAFDRVAVMPQTLRILMVEDLPATLMMTVELLGELGHWAAGVTSAELALLRYPEGAFDVLMVDVGLPGLSGVTWQKNWKHVAACR</sequence>
<dbReference type="InterPro" id="IPR001789">
    <property type="entry name" value="Sig_transdc_resp-reg_receiver"/>
</dbReference>
<dbReference type="PROSITE" id="PS50110">
    <property type="entry name" value="RESPONSE_REGULATORY"/>
    <property type="match status" value="1"/>
</dbReference>
<keyword evidence="1" id="KW-0597">Phosphoprotein</keyword>
<dbReference type="SUPFAM" id="SSF52172">
    <property type="entry name" value="CheY-like"/>
    <property type="match status" value="1"/>
</dbReference>
<organism evidence="3 4">
    <name type="scientific">Variovorax soli</name>
    <dbReference type="NCBI Taxonomy" id="376815"/>
    <lineage>
        <taxon>Bacteria</taxon>
        <taxon>Pseudomonadati</taxon>
        <taxon>Pseudomonadota</taxon>
        <taxon>Betaproteobacteria</taxon>
        <taxon>Burkholderiales</taxon>
        <taxon>Comamonadaceae</taxon>
        <taxon>Variovorax</taxon>
    </lineage>
</organism>
<feature type="domain" description="Response regulatory" evidence="2">
    <location>
        <begin position="50"/>
        <end position="121"/>
    </location>
</feature>
<keyword evidence="4" id="KW-1185">Reference proteome</keyword>
<feature type="modified residue" description="4-aspartylphosphate" evidence="1">
    <location>
        <position position="99"/>
    </location>
</feature>
<gene>
    <name evidence="3" type="ORF">J2739_005548</name>
</gene>
<evidence type="ECO:0000256" key="1">
    <source>
        <dbReference type="PROSITE-ProRule" id="PRU00169"/>
    </source>
</evidence>
<evidence type="ECO:0000259" key="2">
    <source>
        <dbReference type="PROSITE" id="PS50110"/>
    </source>
</evidence>
<protein>
    <submittedName>
        <fullName evidence="3">PleD family two-component response regulator</fullName>
    </submittedName>
</protein>
<dbReference type="Proteomes" id="UP001184230">
    <property type="component" value="Unassembled WGS sequence"/>
</dbReference>
<proteinExistence type="predicted"/>
<accession>A0ABU1NPG5</accession>
<dbReference type="EMBL" id="JAVDRF010000023">
    <property type="protein sequence ID" value="MDR6539746.1"/>
    <property type="molecule type" value="Genomic_DNA"/>
</dbReference>
<evidence type="ECO:0000313" key="4">
    <source>
        <dbReference type="Proteomes" id="UP001184230"/>
    </source>
</evidence>
<name>A0ABU1NPG5_9BURK</name>
<comment type="caution">
    <text evidence="3">The sequence shown here is derived from an EMBL/GenBank/DDBJ whole genome shotgun (WGS) entry which is preliminary data.</text>
</comment>
<dbReference type="InterPro" id="IPR011006">
    <property type="entry name" value="CheY-like_superfamily"/>
</dbReference>
<dbReference type="Gene3D" id="3.40.50.2300">
    <property type="match status" value="1"/>
</dbReference>
<evidence type="ECO:0000313" key="3">
    <source>
        <dbReference type="EMBL" id="MDR6539746.1"/>
    </source>
</evidence>
<dbReference type="RefSeq" id="WP_309907689.1">
    <property type="nucleotide sequence ID" value="NZ_JAVDRF010000023.1"/>
</dbReference>
<reference evidence="3 4" key="1">
    <citation type="submission" date="2023-07" db="EMBL/GenBank/DDBJ databases">
        <title>Sorghum-associated microbial communities from plants grown in Nebraska, USA.</title>
        <authorList>
            <person name="Schachtman D."/>
        </authorList>
    </citation>
    <scope>NUCLEOTIDE SEQUENCE [LARGE SCALE GENOMIC DNA]</scope>
    <source>
        <strain evidence="3 4">DS1781</strain>
    </source>
</reference>